<protein>
    <recommendedName>
        <fullName evidence="2">ribonuclease T1</fullName>
        <ecNumber evidence="2">4.6.1.24</ecNumber>
    </recommendedName>
</protein>
<dbReference type="InterPro" id="IPR000026">
    <property type="entry name" value="N1-like"/>
</dbReference>
<feature type="non-terminal residue" evidence="10">
    <location>
        <position position="1"/>
    </location>
</feature>
<evidence type="ECO:0000256" key="7">
    <source>
        <dbReference type="ARBA" id="ARBA00023239"/>
    </source>
</evidence>
<dbReference type="PANTHER" id="PTHR42104:SF1">
    <property type="entry name" value="EXTRACELLULAR GUANYL-SPECIFIC RIBONUCLEASE RNTA (AFU_ORTHOLOGUE AFUA_4G03230)"/>
    <property type="match status" value="1"/>
</dbReference>
<evidence type="ECO:0000256" key="8">
    <source>
        <dbReference type="ARBA" id="ARBA00034015"/>
    </source>
</evidence>
<keyword evidence="11" id="KW-1185">Reference proteome</keyword>
<gene>
    <name evidence="10" type="ORF">B7463_g4780</name>
</gene>
<evidence type="ECO:0000313" key="10">
    <source>
        <dbReference type="EMBL" id="RFU31566.1"/>
    </source>
</evidence>
<dbReference type="GO" id="GO:0046589">
    <property type="term" value="F:ribonuclease T1 activity"/>
    <property type="evidence" value="ECO:0007669"/>
    <property type="project" value="UniProtKB-EC"/>
</dbReference>
<evidence type="ECO:0000313" key="11">
    <source>
        <dbReference type="Proteomes" id="UP000258309"/>
    </source>
</evidence>
<evidence type="ECO:0000256" key="3">
    <source>
        <dbReference type="ARBA" id="ARBA00022722"/>
    </source>
</evidence>
<dbReference type="SUPFAM" id="SSF53933">
    <property type="entry name" value="Microbial ribonucleases"/>
    <property type="match status" value="1"/>
</dbReference>
<dbReference type="EMBL" id="NCSJ02000073">
    <property type="protein sequence ID" value="RFU31566.1"/>
    <property type="molecule type" value="Genomic_DNA"/>
</dbReference>
<keyword evidence="5" id="KW-0378">Hydrolase</keyword>
<comment type="similarity">
    <text evidence="1">Belongs to the ribonuclease N1/T1 family.</text>
</comment>
<dbReference type="InterPro" id="IPR016191">
    <property type="entry name" value="Ribonuclease/ribotoxin"/>
</dbReference>
<evidence type="ECO:0000256" key="6">
    <source>
        <dbReference type="ARBA" id="ARBA00023157"/>
    </source>
</evidence>
<evidence type="ECO:0000256" key="4">
    <source>
        <dbReference type="ARBA" id="ARBA00022759"/>
    </source>
</evidence>
<evidence type="ECO:0000256" key="2">
    <source>
        <dbReference type="ARBA" id="ARBA00012549"/>
    </source>
</evidence>
<evidence type="ECO:0000256" key="5">
    <source>
        <dbReference type="ARBA" id="ARBA00022801"/>
    </source>
</evidence>
<keyword evidence="3" id="KW-0540">Nuclease</keyword>
<dbReference type="AlphaFoldDB" id="A0A3E2HDS9"/>
<dbReference type="GO" id="GO:0016787">
    <property type="term" value="F:hydrolase activity"/>
    <property type="evidence" value="ECO:0007669"/>
    <property type="project" value="UniProtKB-KW"/>
</dbReference>
<accession>A0A3E2HDS9</accession>
<keyword evidence="7" id="KW-0456">Lyase</keyword>
<dbReference type="EC" id="4.6.1.24" evidence="2"/>
<feature type="non-terminal residue" evidence="10">
    <location>
        <position position="155"/>
    </location>
</feature>
<feature type="region of interest" description="Disordered" evidence="9">
    <location>
        <begin position="123"/>
        <end position="155"/>
    </location>
</feature>
<dbReference type="Proteomes" id="UP000258309">
    <property type="component" value="Unassembled WGS sequence"/>
</dbReference>
<proteinExistence type="inferred from homology"/>
<dbReference type="STRING" id="5539.A0A3E2HDS9"/>
<keyword evidence="4" id="KW-0255">Endonuclease</keyword>
<reference evidence="10 11" key="1">
    <citation type="submission" date="2018-05" db="EMBL/GenBank/DDBJ databases">
        <title>Draft genome sequence of Scytalidium lignicola DSM 105466, a ubiquitous saprotrophic fungus.</title>
        <authorList>
            <person name="Buettner E."/>
            <person name="Gebauer A.M."/>
            <person name="Hofrichter M."/>
            <person name="Liers C."/>
            <person name="Kellner H."/>
        </authorList>
    </citation>
    <scope>NUCLEOTIDE SEQUENCE [LARGE SCALE GENOMIC DNA]</scope>
    <source>
        <strain evidence="10 11">DSM 105466</strain>
    </source>
</reference>
<dbReference type="GO" id="GO:0003723">
    <property type="term" value="F:RNA binding"/>
    <property type="evidence" value="ECO:0007669"/>
    <property type="project" value="InterPro"/>
</dbReference>
<dbReference type="OrthoDB" id="5425539at2759"/>
<dbReference type="Gene3D" id="3.10.450.30">
    <property type="entry name" value="Microbial ribonucleases"/>
    <property type="match status" value="1"/>
</dbReference>
<dbReference type="PANTHER" id="PTHR42104">
    <property type="entry name" value="EXTRACELLULAR GUANYL-SPECIFIC RIBONUCLEASE RNTA (AFU_ORTHOLOGUE AFUA_4G03230)"/>
    <property type="match status" value="1"/>
</dbReference>
<dbReference type="Pfam" id="PF00545">
    <property type="entry name" value="Ribonuclease"/>
    <property type="match status" value="1"/>
</dbReference>
<name>A0A3E2HDS9_SCYLI</name>
<comment type="catalytic activity">
    <reaction evidence="8">
        <text>[RNA] containing guanosine + H2O = an [RNA fragment]-3'-guanosine-3'-phosphate + a 5'-hydroxy-ribonucleotide-3'-[RNA fragment].</text>
        <dbReference type="EC" id="4.6.1.24"/>
    </reaction>
</comment>
<sequence>MAEIYYLPSGCNCDNKSTYNEAGINAACQQALQLASQGQTVGRDKYPHAYNDYEHFKFEHAQKPYLEFPIMDDGSAYNGDGSPGADRVVIGSIASDYSSAIFCAVITHDGSKKNGFTECKDDTVNQEGRGSYHKRKEGRGREPRHDRKLLDRIDL</sequence>
<organism evidence="10 11">
    <name type="scientific">Scytalidium lignicola</name>
    <name type="common">Hyphomycete</name>
    <dbReference type="NCBI Taxonomy" id="5539"/>
    <lineage>
        <taxon>Eukaryota</taxon>
        <taxon>Fungi</taxon>
        <taxon>Dikarya</taxon>
        <taxon>Ascomycota</taxon>
        <taxon>Pezizomycotina</taxon>
        <taxon>Leotiomycetes</taxon>
        <taxon>Leotiomycetes incertae sedis</taxon>
        <taxon>Scytalidium</taxon>
    </lineage>
</organism>
<evidence type="ECO:0000256" key="9">
    <source>
        <dbReference type="SAM" id="MobiDB-lite"/>
    </source>
</evidence>
<keyword evidence="6" id="KW-1015">Disulfide bond</keyword>
<dbReference type="OMA" id="YEFPLRT"/>
<comment type="caution">
    <text evidence="10">The sequence shown here is derived from an EMBL/GenBank/DDBJ whole genome shotgun (WGS) entry which is preliminary data.</text>
</comment>
<feature type="compositionally biased region" description="Basic and acidic residues" evidence="9">
    <location>
        <begin position="139"/>
        <end position="155"/>
    </location>
</feature>
<evidence type="ECO:0000256" key="1">
    <source>
        <dbReference type="ARBA" id="ARBA00009006"/>
    </source>
</evidence>